<gene>
    <name evidence="2" type="ORF">KIN20_009067</name>
</gene>
<protein>
    <submittedName>
        <fullName evidence="2">Uncharacterized protein</fullName>
    </submittedName>
</protein>
<dbReference type="Pfam" id="PF24863">
    <property type="entry name" value="zf-CCCH_Mcm10"/>
    <property type="match status" value="1"/>
</dbReference>
<dbReference type="Proteomes" id="UP001196413">
    <property type="component" value="Unassembled WGS sequence"/>
</dbReference>
<accession>A0AAD5MRA8</accession>
<dbReference type="AlphaFoldDB" id="A0AAD5MRA8"/>
<feature type="region of interest" description="Disordered" evidence="1">
    <location>
        <begin position="1"/>
        <end position="28"/>
    </location>
</feature>
<organism evidence="2 3">
    <name type="scientific">Parelaphostrongylus tenuis</name>
    <name type="common">Meningeal worm</name>
    <dbReference type="NCBI Taxonomy" id="148309"/>
    <lineage>
        <taxon>Eukaryota</taxon>
        <taxon>Metazoa</taxon>
        <taxon>Ecdysozoa</taxon>
        <taxon>Nematoda</taxon>
        <taxon>Chromadorea</taxon>
        <taxon>Rhabditida</taxon>
        <taxon>Rhabditina</taxon>
        <taxon>Rhabditomorpha</taxon>
        <taxon>Strongyloidea</taxon>
        <taxon>Metastrongylidae</taxon>
        <taxon>Parelaphostrongylus</taxon>
    </lineage>
</organism>
<evidence type="ECO:0000313" key="2">
    <source>
        <dbReference type="EMBL" id="KAJ1352666.1"/>
    </source>
</evidence>
<proteinExistence type="predicted"/>
<name>A0AAD5MRA8_PARTN</name>
<comment type="caution">
    <text evidence="2">The sequence shown here is derived from an EMBL/GenBank/DDBJ whole genome shotgun (WGS) entry which is preliminary data.</text>
</comment>
<feature type="compositionally biased region" description="Basic and acidic residues" evidence="1">
    <location>
        <begin position="191"/>
        <end position="204"/>
    </location>
</feature>
<reference evidence="2" key="1">
    <citation type="submission" date="2021-06" db="EMBL/GenBank/DDBJ databases">
        <title>Parelaphostrongylus tenuis whole genome reference sequence.</title>
        <authorList>
            <person name="Garwood T.J."/>
            <person name="Larsen P.A."/>
            <person name="Fountain-Jones N.M."/>
            <person name="Garbe J.R."/>
            <person name="Macchietto M.G."/>
            <person name="Kania S.A."/>
            <person name="Gerhold R.W."/>
            <person name="Richards J.E."/>
            <person name="Wolf T.M."/>
        </authorList>
    </citation>
    <scope>NUCLEOTIDE SEQUENCE</scope>
    <source>
        <strain evidence="2">MNPRO001-30</strain>
        <tissue evidence="2">Meninges</tissue>
    </source>
</reference>
<evidence type="ECO:0000256" key="1">
    <source>
        <dbReference type="SAM" id="MobiDB-lite"/>
    </source>
</evidence>
<feature type="region of interest" description="Disordered" evidence="1">
    <location>
        <begin position="41"/>
        <end position="60"/>
    </location>
</feature>
<dbReference type="EMBL" id="JAHQIW010001506">
    <property type="protein sequence ID" value="KAJ1352666.1"/>
    <property type="molecule type" value="Genomic_DNA"/>
</dbReference>
<sequence length="256" mass="28176">MKEARRLSANRGAFNSITSHPPPRKPANAFLDNARRTKLVNKQAQIPSTSSSLTSTIHPTGNKITQQSELKTTTKAEERKKLKEIIGGRPHLLGARNMALLTNSKKPPSERNQPVNNKDSMQEFIKKQPTAHKPPQVPKLGAGLGDAKSVNLVAKPSEGPSSPLHDPARLRAIAILRRKNAVAKGSKPLKRKSEVKINQEDCKRSKLASVGNQPNLDVLLKKKSIHESESNKAQSLALQKHLDSLEQTEKVENICY</sequence>
<feature type="region of interest" description="Disordered" evidence="1">
    <location>
        <begin position="184"/>
        <end position="208"/>
    </location>
</feature>
<keyword evidence="3" id="KW-1185">Reference proteome</keyword>
<evidence type="ECO:0000313" key="3">
    <source>
        <dbReference type="Proteomes" id="UP001196413"/>
    </source>
</evidence>